<dbReference type="EMBL" id="REGN01009509">
    <property type="protein sequence ID" value="RNA01013.1"/>
    <property type="molecule type" value="Genomic_DNA"/>
</dbReference>
<name>A0A3M7PPN0_BRAPC</name>
<comment type="caution">
    <text evidence="1">The sequence shown here is derived from an EMBL/GenBank/DDBJ whole genome shotgun (WGS) entry which is preliminary data.</text>
</comment>
<keyword evidence="2" id="KW-1185">Reference proteome</keyword>
<evidence type="ECO:0000313" key="2">
    <source>
        <dbReference type="Proteomes" id="UP000276133"/>
    </source>
</evidence>
<gene>
    <name evidence="1" type="ORF">BpHYR1_010526</name>
</gene>
<sequence>MHYKNLWSKKSYSDSAVSKKNHRCYNHIVVESYNHIIDHLFNNTYSISSNINQALALITMRII</sequence>
<dbReference type="AlphaFoldDB" id="A0A3M7PPN0"/>
<accession>A0A3M7PPN0</accession>
<evidence type="ECO:0000313" key="1">
    <source>
        <dbReference type="EMBL" id="RNA01013.1"/>
    </source>
</evidence>
<proteinExistence type="predicted"/>
<protein>
    <submittedName>
        <fullName evidence="1">Uncharacterized protein</fullName>
    </submittedName>
</protein>
<organism evidence="1 2">
    <name type="scientific">Brachionus plicatilis</name>
    <name type="common">Marine rotifer</name>
    <name type="synonym">Brachionus muelleri</name>
    <dbReference type="NCBI Taxonomy" id="10195"/>
    <lineage>
        <taxon>Eukaryota</taxon>
        <taxon>Metazoa</taxon>
        <taxon>Spiralia</taxon>
        <taxon>Gnathifera</taxon>
        <taxon>Rotifera</taxon>
        <taxon>Eurotatoria</taxon>
        <taxon>Monogononta</taxon>
        <taxon>Pseudotrocha</taxon>
        <taxon>Ploima</taxon>
        <taxon>Brachionidae</taxon>
        <taxon>Brachionus</taxon>
    </lineage>
</organism>
<dbReference type="Proteomes" id="UP000276133">
    <property type="component" value="Unassembled WGS sequence"/>
</dbReference>
<reference evidence="1 2" key="1">
    <citation type="journal article" date="2018" name="Sci. Rep.">
        <title>Genomic signatures of local adaptation to the degree of environmental predictability in rotifers.</title>
        <authorList>
            <person name="Franch-Gras L."/>
            <person name="Hahn C."/>
            <person name="Garcia-Roger E.M."/>
            <person name="Carmona M.J."/>
            <person name="Serra M."/>
            <person name="Gomez A."/>
        </authorList>
    </citation>
    <scope>NUCLEOTIDE SEQUENCE [LARGE SCALE GENOMIC DNA]</scope>
    <source>
        <strain evidence="1">HYR1</strain>
    </source>
</reference>